<dbReference type="EMBL" id="CP031045">
    <property type="protein sequence ID" value="QDZ24097.1"/>
    <property type="molecule type" value="Genomic_DNA"/>
</dbReference>
<reference evidence="2 3" key="1">
    <citation type="submission" date="2018-07" db="EMBL/GenBank/DDBJ databases">
        <title>The complete nuclear genome of the prasinophyte Chloropicon primus (CCMP1205).</title>
        <authorList>
            <person name="Pombert J.-F."/>
            <person name="Otis C."/>
            <person name="Turmel M."/>
            <person name="Lemieux C."/>
        </authorList>
    </citation>
    <scope>NUCLEOTIDE SEQUENCE [LARGE SCALE GENOMIC DNA]</scope>
    <source>
        <strain evidence="2 3">CCMP1205</strain>
    </source>
</reference>
<keyword evidence="3" id="KW-1185">Reference proteome</keyword>
<evidence type="ECO:0008006" key="4">
    <source>
        <dbReference type="Google" id="ProtNLM"/>
    </source>
</evidence>
<feature type="region of interest" description="Disordered" evidence="1">
    <location>
        <begin position="1"/>
        <end position="49"/>
    </location>
</feature>
<evidence type="ECO:0000256" key="1">
    <source>
        <dbReference type="SAM" id="MobiDB-lite"/>
    </source>
</evidence>
<name>A0A5B8MUR7_9CHLO</name>
<accession>A0A5B8MUR7</accession>
<dbReference type="Proteomes" id="UP000316726">
    <property type="component" value="Chromosome 12"/>
</dbReference>
<gene>
    <name evidence="2" type="ORF">A3770_12p66150</name>
</gene>
<proteinExistence type="predicted"/>
<feature type="compositionally biased region" description="Low complexity" evidence="1">
    <location>
        <begin position="14"/>
        <end position="38"/>
    </location>
</feature>
<sequence length="535" mass="59911">MTTTTTLGEEERQQQQQQQDTTTVSTMTTTTTRSTRSTGEASSSKSAGDAHCCPGDYPIFYPMANRGDYTYASAKPLFLNVLSEAFDAPSVKKRLKKASVPKQALARWADFMASCYMQDSRKFHSFGHIMKLCQDSEPLVKVAVLFHDVAYFQVDNNPPPNSSRFLEDVLTLDEAEKREHIYRVVGSGCNHPGVLTCLKIFSIKLGQKLDPTIGLNEFASALIASRLLMEEEAVTLDMVAEICAVIEGTIPFRTNQWTERLHSNLLEANEEFKMGRTEEELEDTIRSVVNLANRDVGDFGEKDALLFLDGTWDLLVENNPRIWREGERCPVQVYRSGLQKTHGFLSTVQTKLIFSKFRDTPSQAHFDLLSSSAAKNVEVSRIYSGMKFVLCLIAEALEIVHKKASQVDPENCKKEVVSVGDTSDDLERAKKKRKVEDGGGAEGLARSPRSLGLSRLLSFHRTIKHGGMDEVLTILAKHLMESFGGNVEKIEWLISNLKEEANPQPYKGFTRERALAILNRCPQNVVENVKRVFSL</sequence>
<evidence type="ECO:0000313" key="2">
    <source>
        <dbReference type="EMBL" id="QDZ24097.1"/>
    </source>
</evidence>
<protein>
    <recommendedName>
        <fullName evidence="4">HD domain-containing protein</fullName>
    </recommendedName>
</protein>
<organism evidence="2 3">
    <name type="scientific">Chloropicon primus</name>
    <dbReference type="NCBI Taxonomy" id="1764295"/>
    <lineage>
        <taxon>Eukaryota</taxon>
        <taxon>Viridiplantae</taxon>
        <taxon>Chlorophyta</taxon>
        <taxon>Chloropicophyceae</taxon>
        <taxon>Chloropicales</taxon>
        <taxon>Chloropicaceae</taxon>
        <taxon>Chloropicon</taxon>
    </lineage>
</organism>
<dbReference type="AlphaFoldDB" id="A0A5B8MUR7"/>
<evidence type="ECO:0000313" key="3">
    <source>
        <dbReference type="Proteomes" id="UP000316726"/>
    </source>
</evidence>
<feature type="region of interest" description="Disordered" evidence="1">
    <location>
        <begin position="427"/>
        <end position="446"/>
    </location>
</feature>